<feature type="transmembrane region" description="Helical" evidence="2">
    <location>
        <begin position="532"/>
        <end position="554"/>
    </location>
</feature>
<organism evidence="3 4">
    <name type="scientific">Ancylostoma caninum</name>
    <name type="common">Dog hookworm</name>
    <dbReference type="NCBI Taxonomy" id="29170"/>
    <lineage>
        <taxon>Eukaryota</taxon>
        <taxon>Metazoa</taxon>
        <taxon>Ecdysozoa</taxon>
        <taxon>Nematoda</taxon>
        <taxon>Chromadorea</taxon>
        <taxon>Rhabditida</taxon>
        <taxon>Rhabditina</taxon>
        <taxon>Rhabditomorpha</taxon>
        <taxon>Strongyloidea</taxon>
        <taxon>Ancylostomatidae</taxon>
        <taxon>Ancylostomatinae</taxon>
        <taxon>Ancylostoma</taxon>
    </lineage>
</organism>
<feature type="compositionally biased region" description="Acidic residues" evidence="1">
    <location>
        <begin position="385"/>
        <end position="401"/>
    </location>
</feature>
<feature type="region of interest" description="Disordered" evidence="1">
    <location>
        <begin position="442"/>
        <end position="475"/>
    </location>
</feature>
<keyword evidence="2" id="KW-0812">Transmembrane</keyword>
<dbReference type="OrthoDB" id="5820472at2759"/>
<feature type="region of interest" description="Disordered" evidence="1">
    <location>
        <begin position="378"/>
        <end position="410"/>
    </location>
</feature>
<feature type="transmembrane region" description="Helical" evidence="2">
    <location>
        <begin position="37"/>
        <end position="59"/>
    </location>
</feature>
<feature type="transmembrane region" description="Helical" evidence="2">
    <location>
        <begin position="485"/>
        <end position="511"/>
    </location>
</feature>
<dbReference type="STRING" id="29170.A0A368G862"/>
<sequence>MHQQILEGITFPYDDATRRKLLILYKQKPHPTNGRRYVFYLALIIISWIGLAGATIHFITAGAELWNLPINGEDDAEHSSLLRLKYQRHAVSQRDTEGKTVRQLFEDSDYAGDFEQLDSTTTSVPSFVTEPQSNIFSPKHGEFKNVKRVRHYHGRRFRMNATRPEIPRTSRFFRIEPKTRVYAAEMVARMRDVETNSLTAPPLPTSLHSGSVPRQKQKATFEKRGKGTIKAIRQPFVSDTWINAGRQAFYKQNSTSRTNGPLPSSSVVLDNSVTRPDPPTILLPPEPLNIVEPEAVQRNTIANDGEVVPVDTSSSVVATATRLTPTSLAATETESTPSSAKTTALASSVSDAEATESVLAEMKIINVPDELENLETSIETSQDTTNEETIETSQEISDETTSEAFASSGEAEADRLQSSSIFHVTQFNSTTSLRKYRKKMGNSRKARFESSHNTFPTETLLEPSTERNTTSVVESRSAQEGHSSWAARIFVLFIGIIMVLLAIPTPLLVTAGTVCYMRSYHPMDRTMFSEKIGQICVVLATVLLFFSPCIYLYLDVLLAYIHIYFAMCPAVELLQQFKSLSLEEFAILDGVMSSGNAVEHCQGNLDAVERIWVACFAFALFSMPTVFALFKLSKYYLRMKTEYYWNVGDGYGVIRPKVATTKDAIYGNIYGTLQKKRPASKPPPRPVERAPSDATAYGVYIDQPIYGAYQ</sequence>
<keyword evidence="2" id="KW-1133">Transmembrane helix</keyword>
<gene>
    <name evidence="3" type="ORF">ANCCAN_13469</name>
</gene>
<keyword evidence="2" id="KW-0472">Membrane</keyword>
<feature type="region of interest" description="Disordered" evidence="1">
    <location>
        <begin position="327"/>
        <end position="348"/>
    </location>
</feature>
<evidence type="ECO:0000256" key="1">
    <source>
        <dbReference type="SAM" id="MobiDB-lite"/>
    </source>
</evidence>
<comment type="caution">
    <text evidence="3">The sequence shown here is derived from an EMBL/GenBank/DDBJ whole genome shotgun (WGS) entry which is preliminary data.</text>
</comment>
<protein>
    <submittedName>
        <fullName evidence="3">Uncharacterized protein</fullName>
    </submittedName>
</protein>
<name>A0A368G862_ANCCA</name>
<feature type="compositionally biased region" description="Polar residues" evidence="1">
    <location>
        <begin position="466"/>
        <end position="475"/>
    </location>
</feature>
<proteinExistence type="predicted"/>
<accession>A0A368G862</accession>
<reference evidence="3 4" key="1">
    <citation type="submission" date="2014-10" db="EMBL/GenBank/DDBJ databases">
        <title>Draft genome of the hookworm Ancylostoma caninum.</title>
        <authorList>
            <person name="Mitreva M."/>
        </authorList>
    </citation>
    <scope>NUCLEOTIDE SEQUENCE [LARGE SCALE GENOMIC DNA]</scope>
    <source>
        <strain evidence="3 4">Baltimore</strain>
    </source>
</reference>
<dbReference type="Proteomes" id="UP000252519">
    <property type="component" value="Unassembled WGS sequence"/>
</dbReference>
<evidence type="ECO:0000313" key="3">
    <source>
        <dbReference type="EMBL" id="RCN40604.1"/>
    </source>
</evidence>
<dbReference type="EMBL" id="JOJR01000277">
    <property type="protein sequence ID" value="RCN40604.1"/>
    <property type="molecule type" value="Genomic_DNA"/>
</dbReference>
<keyword evidence="4" id="KW-1185">Reference proteome</keyword>
<evidence type="ECO:0000313" key="4">
    <source>
        <dbReference type="Proteomes" id="UP000252519"/>
    </source>
</evidence>
<feature type="transmembrane region" description="Helical" evidence="2">
    <location>
        <begin position="611"/>
        <end position="630"/>
    </location>
</feature>
<dbReference type="AlphaFoldDB" id="A0A368G862"/>
<evidence type="ECO:0000256" key="2">
    <source>
        <dbReference type="SAM" id="Phobius"/>
    </source>
</evidence>